<evidence type="ECO:0008006" key="5">
    <source>
        <dbReference type="Google" id="ProtNLM"/>
    </source>
</evidence>
<dbReference type="InterPro" id="IPR036444">
    <property type="entry name" value="PLipase_A2_dom_sf"/>
</dbReference>
<dbReference type="Gene3D" id="1.20.90.10">
    <property type="entry name" value="Phospholipase A2 domain"/>
    <property type="match status" value="1"/>
</dbReference>
<evidence type="ECO:0000256" key="1">
    <source>
        <dbReference type="SAM" id="MobiDB-lite"/>
    </source>
</evidence>
<feature type="region of interest" description="Disordered" evidence="1">
    <location>
        <begin position="259"/>
        <end position="284"/>
    </location>
</feature>
<dbReference type="GO" id="GO:0006644">
    <property type="term" value="P:phospholipid metabolic process"/>
    <property type="evidence" value="ECO:0007669"/>
    <property type="project" value="InterPro"/>
</dbReference>
<dbReference type="GO" id="GO:0004623">
    <property type="term" value="F:phospholipase A2 activity"/>
    <property type="evidence" value="ECO:0007669"/>
    <property type="project" value="InterPro"/>
</dbReference>
<feature type="region of interest" description="Disordered" evidence="1">
    <location>
        <begin position="89"/>
        <end position="108"/>
    </location>
</feature>
<reference evidence="3 4" key="1">
    <citation type="submission" date="2012-02" db="EMBL/GenBank/DDBJ databases">
        <title>Whole genome shotgun sequence of Gordonia sputi NBRC 100414.</title>
        <authorList>
            <person name="Yoshida I."/>
            <person name="Hosoyama A."/>
            <person name="Tsuchikane K."/>
            <person name="Katsumata H."/>
            <person name="Yamazaki S."/>
            <person name="Fujita N."/>
        </authorList>
    </citation>
    <scope>NUCLEOTIDE SEQUENCE [LARGE SCALE GENOMIC DNA]</scope>
    <source>
        <strain evidence="3 4">NBRC 100414</strain>
    </source>
</reference>
<dbReference type="GO" id="GO:0050482">
    <property type="term" value="P:arachidonate secretion"/>
    <property type="evidence" value="ECO:0007669"/>
    <property type="project" value="InterPro"/>
</dbReference>
<dbReference type="Proteomes" id="UP000005845">
    <property type="component" value="Unassembled WGS sequence"/>
</dbReference>
<feature type="transmembrane region" description="Helical" evidence="2">
    <location>
        <begin position="63"/>
        <end position="80"/>
    </location>
</feature>
<dbReference type="AlphaFoldDB" id="H5TZM0"/>
<keyword evidence="2" id="KW-1133">Transmembrane helix</keyword>
<organism evidence="3 4">
    <name type="scientific">Gordonia sputi NBRC 100414</name>
    <dbReference type="NCBI Taxonomy" id="1089453"/>
    <lineage>
        <taxon>Bacteria</taxon>
        <taxon>Bacillati</taxon>
        <taxon>Actinomycetota</taxon>
        <taxon>Actinomycetes</taxon>
        <taxon>Mycobacteriales</taxon>
        <taxon>Gordoniaceae</taxon>
        <taxon>Gordonia</taxon>
    </lineage>
</organism>
<evidence type="ECO:0000313" key="4">
    <source>
        <dbReference type="Proteomes" id="UP000005845"/>
    </source>
</evidence>
<dbReference type="EMBL" id="BAFC01000052">
    <property type="protein sequence ID" value="GAB38928.1"/>
    <property type="molecule type" value="Genomic_DNA"/>
</dbReference>
<keyword evidence="2" id="KW-0472">Membrane</keyword>
<evidence type="ECO:0000313" key="3">
    <source>
        <dbReference type="EMBL" id="GAB38928.1"/>
    </source>
</evidence>
<keyword evidence="4" id="KW-1185">Reference proteome</keyword>
<sequence>MSSYPRGRSGSLCGSGSTTAVTANGLCDNPTRGRCGLVLRISSVDDMTSSHRLPHRTHRRRRWSAALLLVSVAAFATLPMTPAGHAAAQSAVASTSNTDTSDHTATTEDPAAAAVVRRLLDGNGAGALAALPPDFAPTMGYRPVLDDGKASNPHGGCSSPVPMPASFEPLCRTHDFGYDLLRYSARVGHPLGAWARLGLDTSLVTRMRETCHDPLCGGAAELARVGLGLNTWHEGEGPPQDRNNLLTATFSAIGHLVHGDIHGDPDRNSDAERDGAQAPSGATR</sequence>
<dbReference type="eggNOG" id="COG1835">
    <property type="taxonomic scope" value="Bacteria"/>
</dbReference>
<protein>
    <recommendedName>
        <fullName evidence="5">Phospholipase A2</fullName>
    </recommendedName>
</protein>
<evidence type="ECO:0000256" key="2">
    <source>
        <dbReference type="SAM" id="Phobius"/>
    </source>
</evidence>
<name>H5TZM0_9ACTN</name>
<proteinExistence type="predicted"/>
<feature type="compositionally biased region" description="Basic and acidic residues" evidence="1">
    <location>
        <begin position="259"/>
        <end position="275"/>
    </location>
</feature>
<accession>H5TZM0</accession>
<keyword evidence="2" id="KW-0812">Transmembrane</keyword>
<comment type="caution">
    <text evidence="3">The sequence shown here is derived from an EMBL/GenBank/DDBJ whole genome shotgun (WGS) entry which is preliminary data.</text>
</comment>
<gene>
    <name evidence="3" type="ORF">GOSPT_052_00820</name>
</gene>
<dbReference type="SUPFAM" id="SSF48619">
    <property type="entry name" value="Phospholipase A2, PLA2"/>
    <property type="match status" value="1"/>
</dbReference>